<evidence type="ECO:0000313" key="4">
    <source>
        <dbReference type="Proteomes" id="UP000695562"/>
    </source>
</evidence>
<keyword evidence="1" id="KW-0812">Transmembrane</keyword>
<evidence type="ECO:0000256" key="2">
    <source>
        <dbReference type="SAM" id="SignalP"/>
    </source>
</evidence>
<gene>
    <name evidence="3" type="ORF">CYY_008936</name>
</gene>
<evidence type="ECO:0008006" key="5">
    <source>
        <dbReference type="Google" id="ProtNLM"/>
    </source>
</evidence>
<dbReference type="PANTHER" id="PTHR35035">
    <property type="entry name" value="DISCOIDIN-INDUCING COMPLEX SUBUNIT B"/>
    <property type="match status" value="1"/>
</dbReference>
<dbReference type="EMBL" id="AJWJ01000602">
    <property type="protein sequence ID" value="KAF2069745.1"/>
    <property type="molecule type" value="Genomic_DNA"/>
</dbReference>
<keyword evidence="4" id="KW-1185">Reference proteome</keyword>
<sequence length="753" mass="82725">MFNKTNNSDLKCIILVTFLVIQILNNVGGVDAANYTFLGTIDADFNEAGNWDLNQIPSFFDSVFFINQDAYIYFEDVMVTNVTITNCFLSNYVYLSASNHISIEDIHSWFLMHDDAITVAKTIENKGYISMSGAFIMYSKIRNHKFIRAGIEKKNTTIYFTETEFTLEEGSVLISFNGSTIYLSNSKTTANNGLIQALDYSTFLVQQGTFDAYGESTFHIETSRLYLNDSQIYLYDNSVIFNTDTATTFLIGQLKTYNTSSIVLQDKSKLLIQGDLELNDYSFITSLNSTVILSGNLSNRFSSNVAISDHSEFYVFGYAHFEPQSTFNSTFSSVLITGALNMNGNYYDHYSSIFVDGIFDFNKYGHFDNSEIIVDGKMNVIGHLEGNNTFIGVLGNLVAQKDSIIDCTGCVIVVMNGNFYVSSAAQLKLINSSFVNSNGSYIAMGDTFIQEGSTFVNKASMTLDSNVFQTDNTTLSDKVFIDNHGDLTMNGANKQSINVPIVNNGTIKTSNNEIFMYKYTQTNGSFILNGGSVSSSDPIDIIGGNMNGNGTINGGISNKGSVGSNQVNQFSINGVYSQGSNGSLTMTINSLDSFSQLNISSEANLGGTLIIRINQDLLNQATDQNENTTINILNFEKQSGSFSNIQFKYFNPTTQQDVPEPTTKNECQEIKSGSSSRSFSVLISNNCNDVIVGGGSKKLAKGAIAGIVVSCVVAAALVGVILHYRERLSRFLFLKKQNVSNRMRSLSGRAQKN</sequence>
<name>A0A8J4PKU7_9MYCE</name>
<keyword evidence="2" id="KW-0732">Signal</keyword>
<dbReference type="Proteomes" id="UP000695562">
    <property type="component" value="Unassembled WGS sequence"/>
</dbReference>
<dbReference type="InterPro" id="IPR053370">
    <property type="entry name" value="QS_Complex_Regulator"/>
</dbReference>
<keyword evidence="1" id="KW-0472">Membrane</keyword>
<feature type="chain" id="PRO_5035197515" description="Transmembrane protein" evidence="2">
    <location>
        <begin position="33"/>
        <end position="753"/>
    </location>
</feature>
<proteinExistence type="predicted"/>
<evidence type="ECO:0000256" key="1">
    <source>
        <dbReference type="SAM" id="Phobius"/>
    </source>
</evidence>
<protein>
    <recommendedName>
        <fullName evidence="5">Transmembrane protein</fullName>
    </recommendedName>
</protein>
<keyword evidence="1" id="KW-1133">Transmembrane helix</keyword>
<dbReference type="PANTHER" id="PTHR35035:SF3">
    <property type="entry name" value="DISCOIDIN-INDUCING COMPLEX SUBUNIT B"/>
    <property type="match status" value="1"/>
</dbReference>
<comment type="caution">
    <text evidence="3">The sequence shown here is derived from an EMBL/GenBank/DDBJ whole genome shotgun (WGS) entry which is preliminary data.</text>
</comment>
<dbReference type="AlphaFoldDB" id="A0A8J4PKU7"/>
<reference evidence="3" key="1">
    <citation type="submission" date="2020-01" db="EMBL/GenBank/DDBJ databases">
        <title>Development of genomics and gene disruption for Polysphondylium violaceum indicates a role for the polyketide synthase stlB in stalk morphogenesis.</title>
        <authorList>
            <person name="Narita B."/>
            <person name="Kawabe Y."/>
            <person name="Kin K."/>
            <person name="Saito T."/>
            <person name="Gibbs R."/>
            <person name="Kuspa A."/>
            <person name="Muzny D."/>
            <person name="Queller D."/>
            <person name="Richards S."/>
            <person name="Strassman J."/>
            <person name="Sucgang R."/>
            <person name="Worley K."/>
            <person name="Schaap P."/>
        </authorList>
    </citation>
    <scope>NUCLEOTIDE SEQUENCE</scope>
    <source>
        <strain evidence="3">QSvi11</strain>
    </source>
</reference>
<dbReference type="OrthoDB" id="21578at2759"/>
<evidence type="ECO:0000313" key="3">
    <source>
        <dbReference type="EMBL" id="KAF2069745.1"/>
    </source>
</evidence>
<feature type="transmembrane region" description="Helical" evidence="1">
    <location>
        <begin position="703"/>
        <end position="724"/>
    </location>
</feature>
<accession>A0A8J4PKU7</accession>
<organism evidence="3 4">
    <name type="scientific">Polysphondylium violaceum</name>
    <dbReference type="NCBI Taxonomy" id="133409"/>
    <lineage>
        <taxon>Eukaryota</taxon>
        <taxon>Amoebozoa</taxon>
        <taxon>Evosea</taxon>
        <taxon>Eumycetozoa</taxon>
        <taxon>Dictyostelia</taxon>
        <taxon>Dictyosteliales</taxon>
        <taxon>Dictyosteliaceae</taxon>
        <taxon>Polysphondylium</taxon>
    </lineage>
</organism>
<feature type="signal peptide" evidence="2">
    <location>
        <begin position="1"/>
        <end position="32"/>
    </location>
</feature>